<feature type="compositionally biased region" description="Acidic residues" evidence="1">
    <location>
        <begin position="70"/>
        <end position="79"/>
    </location>
</feature>
<proteinExistence type="predicted"/>
<keyword evidence="3" id="KW-1185">Reference proteome</keyword>
<evidence type="ECO:0008006" key="4">
    <source>
        <dbReference type="Google" id="ProtNLM"/>
    </source>
</evidence>
<sequence length="518" mass="56674">MAATAGPYAQNASGHSRESSGASSASAPTTPTFSTTTRSHNRWPSSTSSLVSVSDAQANINKSALHDLVEDPAEREDSFDLAPASSRDEPLCICDDARCEHRRTVVMPSAWQLPSPITAEWSPGDDSVSAASDFNYEHSFKRRRSGEFSSTESFSARLSRRLPSVSKRWKDVKPTTAVTKTTVRSAPPSRSSSLRLPSFRRSITSQVDPAAYAMFTPPYSPVDSQPDDTVLIRSRALSRPQKPVDIKIPDSNDEPIDRRGLASTPLLPPLLDHCRTHSEALSPLQSPSVAGPSATASIVGTPTLGPFITGMPTPPLSSQPSTASIKPAHTNLYPTSEIPAMSISHAHDPWAIKLGHANFHIEPEPYFPDTSTLQASERLLDDWANARAQYSRQADRICENYGPNSQIYKDTEAKWAEIDAQWRAYHDRVKAEAEANGEVEEIQRTLARDTRSTPRLPLPTLSDPDQPSKFPKIEDSDIVGPMVQYEVQRKGTASSAKIRPTLLKLFTDPASLLGIMRK</sequence>
<protein>
    <recommendedName>
        <fullName evidence="4">Only prolin and serin are matching in the corresponding protein</fullName>
    </recommendedName>
</protein>
<dbReference type="OrthoDB" id="3882058at2759"/>
<reference evidence="2" key="1">
    <citation type="journal article" date="2020" name="Stud. Mycol.">
        <title>101 Dothideomycetes genomes: a test case for predicting lifestyles and emergence of pathogens.</title>
        <authorList>
            <person name="Haridas S."/>
            <person name="Albert R."/>
            <person name="Binder M."/>
            <person name="Bloem J."/>
            <person name="Labutti K."/>
            <person name="Salamov A."/>
            <person name="Andreopoulos B."/>
            <person name="Baker S."/>
            <person name="Barry K."/>
            <person name="Bills G."/>
            <person name="Bluhm B."/>
            <person name="Cannon C."/>
            <person name="Castanera R."/>
            <person name="Culley D."/>
            <person name="Daum C."/>
            <person name="Ezra D."/>
            <person name="Gonzalez J."/>
            <person name="Henrissat B."/>
            <person name="Kuo A."/>
            <person name="Liang C."/>
            <person name="Lipzen A."/>
            <person name="Lutzoni F."/>
            <person name="Magnuson J."/>
            <person name="Mondo S."/>
            <person name="Nolan M."/>
            <person name="Ohm R."/>
            <person name="Pangilinan J."/>
            <person name="Park H.-J."/>
            <person name="Ramirez L."/>
            <person name="Alfaro M."/>
            <person name="Sun H."/>
            <person name="Tritt A."/>
            <person name="Yoshinaga Y."/>
            <person name="Zwiers L.-H."/>
            <person name="Turgeon B."/>
            <person name="Goodwin S."/>
            <person name="Spatafora J."/>
            <person name="Crous P."/>
            <person name="Grigoriev I."/>
        </authorList>
    </citation>
    <scope>NUCLEOTIDE SEQUENCE</scope>
    <source>
        <strain evidence="2">CBS 116005</strain>
    </source>
</reference>
<name>A0A6G1KWB5_9PEZI</name>
<evidence type="ECO:0000313" key="2">
    <source>
        <dbReference type="EMBL" id="KAF2764931.1"/>
    </source>
</evidence>
<evidence type="ECO:0000313" key="3">
    <source>
        <dbReference type="Proteomes" id="UP000799436"/>
    </source>
</evidence>
<feature type="compositionally biased region" description="Low complexity" evidence="1">
    <location>
        <begin position="45"/>
        <end position="54"/>
    </location>
</feature>
<evidence type="ECO:0000256" key="1">
    <source>
        <dbReference type="SAM" id="MobiDB-lite"/>
    </source>
</evidence>
<dbReference type="Proteomes" id="UP000799436">
    <property type="component" value="Unassembled WGS sequence"/>
</dbReference>
<feature type="compositionally biased region" description="Low complexity" evidence="1">
    <location>
        <begin position="19"/>
        <end position="38"/>
    </location>
</feature>
<feature type="region of interest" description="Disordered" evidence="1">
    <location>
        <begin position="446"/>
        <end position="474"/>
    </location>
</feature>
<accession>A0A6G1KWB5</accession>
<gene>
    <name evidence="2" type="ORF">EJ03DRAFT_355305</name>
</gene>
<organism evidence="2 3">
    <name type="scientific">Teratosphaeria nubilosa</name>
    <dbReference type="NCBI Taxonomy" id="161662"/>
    <lineage>
        <taxon>Eukaryota</taxon>
        <taxon>Fungi</taxon>
        <taxon>Dikarya</taxon>
        <taxon>Ascomycota</taxon>
        <taxon>Pezizomycotina</taxon>
        <taxon>Dothideomycetes</taxon>
        <taxon>Dothideomycetidae</taxon>
        <taxon>Mycosphaerellales</taxon>
        <taxon>Teratosphaeriaceae</taxon>
        <taxon>Teratosphaeria</taxon>
    </lineage>
</organism>
<dbReference type="AlphaFoldDB" id="A0A6G1KWB5"/>
<feature type="region of interest" description="Disordered" evidence="1">
    <location>
        <begin position="1"/>
        <end position="87"/>
    </location>
</feature>
<dbReference type="EMBL" id="ML995905">
    <property type="protein sequence ID" value="KAF2764931.1"/>
    <property type="molecule type" value="Genomic_DNA"/>
</dbReference>
<feature type="region of interest" description="Disordered" evidence="1">
    <location>
        <begin position="176"/>
        <end position="195"/>
    </location>
</feature>